<dbReference type="AlphaFoldDB" id="A0A844FW11"/>
<reference evidence="3 4" key="1">
    <citation type="submission" date="2019-08" db="EMBL/GenBank/DDBJ databases">
        <title>In-depth cultivation of the pig gut microbiome towards novel bacterial diversity and tailored functional studies.</title>
        <authorList>
            <person name="Wylensek D."/>
            <person name="Hitch T.C.A."/>
            <person name="Clavel T."/>
        </authorList>
    </citation>
    <scope>NUCLEOTIDE SEQUENCE [LARGE SCALE GENOMIC DNA]</scope>
    <source>
        <strain evidence="3 4">CA-Schmier-601-WT-3</strain>
    </source>
</reference>
<dbReference type="SUPFAM" id="SSF55073">
    <property type="entry name" value="Nucleotide cyclase"/>
    <property type="match status" value="1"/>
</dbReference>
<sequence length="395" mass="45800">MKMVEYSMQDIFSKAYLPLYISILVVCFIIALQVYNRLQFNIGRASEIRAFKRIIIAYIIYIFDDLLWLSFYPHSQFVAITSIFEYIETGILTTFTFCWFLFAEYYIDGFLIKNKFTKYLFTFPLILALITSTYFCLNVVGLVGSTTISSTYLYSINSSIDFFYMGFAFIHTIISLQKEKRKTKKMRYRVILECILYPAAGAIISLFIFYVPFIILGILPSIIKVLIEMQNANIYTDALTRINNRYRVNEYLEKEWPNISLENPIVIYIIDVNRFKGINDKYGHLEGDRALIAVADSLKKAASQGIVIGRFGGDEFILVDSQNHDPEEIIKELRDNLQIITQKEQFPFDLTISIGYADCCNPDVPIANVIEEADNQLYLDKKTYREAIRMGNHIN</sequence>
<dbReference type="Pfam" id="PF00990">
    <property type="entry name" value="GGDEF"/>
    <property type="match status" value="1"/>
</dbReference>
<dbReference type="PANTHER" id="PTHR45138">
    <property type="entry name" value="REGULATORY COMPONENTS OF SENSORY TRANSDUCTION SYSTEM"/>
    <property type="match status" value="1"/>
</dbReference>
<accession>A0A844FW11</accession>
<feature type="transmembrane region" description="Helical" evidence="1">
    <location>
        <begin position="15"/>
        <end position="35"/>
    </location>
</feature>
<organism evidence="3 4">
    <name type="scientific">Sharpea porci</name>
    <dbReference type="NCBI Taxonomy" id="2652286"/>
    <lineage>
        <taxon>Bacteria</taxon>
        <taxon>Bacillati</taxon>
        <taxon>Bacillota</taxon>
        <taxon>Erysipelotrichia</taxon>
        <taxon>Erysipelotrichales</taxon>
        <taxon>Coprobacillaceae</taxon>
        <taxon>Sharpea</taxon>
    </lineage>
</organism>
<protein>
    <submittedName>
        <fullName evidence="3">GGDEF domain-containing protein</fullName>
    </submittedName>
</protein>
<feature type="transmembrane region" description="Helical" evidence="1">
    <location>
        <begin position="119"/>
        <end position="140"/>
    </location>
</feature>
<dbReference type="InterPro" id="IPR043128">
    <property type="entry name" value="Rev_trsase/Diguanyl_cyclase"/>
</dbReference>
<dbReference type="InterPro" id="IPR029787">
    <property type="entry name" value="Nucleotide_cyclase"/>
</dbReference>
<name>A0A844FW11_9FIRM</name>
<dbReference type="CDD" id="cd01949">
    <property type="entry name" value="GGDEF"/>
    <property type="match status" value="1"/>
</dbReference>
<dbReference type="SMART" id="SM00267">
    <property type="entry name" value="GGDEF"/>
    <property type="match status" value="1"/>
</dbReference>
<dbReference type="Proteomes" id="UP000442619">
    <property type="component" value="Unassembled WGS sequence"/>
</dbReference>
<comment type="caution">
    <text evidence="3">The sequence shown here is derived from an EMBL/GenBank/DDBJ whole genome shotgun (WGS) entry which is preliminary data.</text>
</comment>
<gene>
    <name evidence="3" type="ORF">FYJ79_11925</name>
</gene>
<dbReference type="EMBL" id="VUNM01000049">
    <property type="protein sequence ID" value="MST90258.1"/>
    <property type="molecule type" value="Genomic_DNA"/>
</dbReference>
<keyword evidence="4" id="KW-1185">Reference proteome</keyword>
<evidence type="ECO:0000313" key="3">
    <source>
        <dbReference type="EMBL" id="MST90258.1"/>
    </source>
</evidence>
<feature type="transmembrane region" description="Helical" evidence="1">
    <location>
        <begin position="86"/>
        <end position="107"/>
    </location>
</feature>
<dbReference type="PANTHER" id="PTHR45138:SF9">
    <property type="entry name" value="DIGUANYLATE CYCLASE DGCM-RELATED"/>
    <property type="match status" value="1"/>
</dbReference>
<feature type="transmembrane region" description="Helical" evidence="1">
    <location>
        <begin position="55"/>
        <end position="74"/>
    </location>
</feature>
<feature type="domain" description="GGDEF" evidence="2">
    <location>
        <begin position="263"/>
        <end position="393"/>
    </location>
</feature>
<dbReference type="InterPro" id="IPR000160">
    <property type="entry name" value="GGDEF_dom"/>
</dbReference>
<dbReference type="GO" id="GO:0052621">
    <property type="term" value="F:diguanylate cyclase activity"/>
    <property type="evidence" value="ECO:0007669"/>
    <property type="project" value="TreeGrafter"/>
</dbReference>
<dbReference type="Gene3D" id="3.30.70.270">
    <property type="match status" value="1"/>
</dbReference>
<keyword evidence="1" id="KW-0472">Membrane</keyword>
<feature type="transmembrane region" description="Helical" evidence="1">
    <location>
        <begin position="152"/>
        <end position="174"/>
    </location>
</feature>
<dbReference type="InterPro" id="IPR050469">
    <property type="entry name" value="Diguanylate_Cyclase"/>
</dbReference>
<dbReference type="NCBIfam" id="TIGR00254">
    <property type="entry name" value="GGDEF"/>
    <property type="match status" value="1"/>
</dbReference>
<evidence type="ECO:0000313" key="4">
    <source>
        <dbReference type="Proteomes" id="UP000442619"/>
    </source>
</evidence>
<keyword evidence="1" id="KW-0812">Transmembrane</keyword>
<proteinExistence type="predicted"/>
<dbReference type="PROSITE" id="PS50887">
    <property type="entry name" value="GGDEF"/>
    <property type="match status" value="1"/>
</dbReference>
<evidence type="ECO:0000259" key="2">
    <source>
        <dbReference type="PROSITE" id="PS50887"/>
    </source>
</evidence>
<evidence type="ECO:0000256" key="1">
    <source>
        <dbReference type="SAM" id="Phobius"/>
    </source>
</evidence>
<feature type="transmembrane region" description="Helical" evidence="1">
    <location>
        <begin position="195"/>
        <end position="219"/>
    </location>
</feature>
<keyword evidence="1" id="KW-1133">Transmembrane helix</keyword>